<dbReference type="InterPro" id="IPR043441">
    <property type="entry name" value="Tjap1/BEGAIN"/>
</dbReference>
<dbReference type="Proteomes" id="UP000014500">
    <property type="component" value="Unassembled WGS sequence"/>
</dbReference>
<feature type="coiled-coil region" evidence="4">
    <location>
        <begin position="76"/>
        <end position="149"/>
    </location>
</feature>
<feature type="compositionally biased region" description="Low complexity" evidence="5">
    <location>
        <begin position="325"/>
        <end position="340"/>
    </location>
</feature>
<keyword evidence="4" id="KW-0175">Coiled coil</keyword>
<comment type="subcellular location">
    <subcellularLocation>
        <location evidence="1">Membrane</location>
        <topology evidence="1">Peripheral membrane protein</topology>
    </subcellularLocation>
</comment>
<evidence type="ECO:0000313" key="7">
    <source>
        <dbReference type="Proteomes" id="UP000014500"/>
    </source>
</evidence>
<reference evidence="6" key="2">
    <citation type="submission" date="2015-02" db="UniProtKB">
        <authorList>
            <consortium name="EnsemblMetazoa"/>
        </authorList>
    </citation>
    <scope>IDENTIFICATION</scope>
</reference>
<dbReference type="STRING" id="126957.T1IMK8"/>
<feature type="region of interest" description="Disordered" evidence="5">
    <location>
        <begin position="305"/>
        <end position="340"/>
    </location>
</feature>
<feature type="coiled-coil region" evidence="4">
    <location>
        <begin position="22"/>
        <end position="49"/>
    </location>
</feature>
<keyword evidence="7" id="KW-1185">Reference proteome</keyword>
<evidence type="ECO:0000256" key="2">
    <source>
        <dbReference type="ARBA" id="ARBA00022553"/>
    </source>
</evidence>
<evidence type="ECO:0000256" key="5">
    <source>
        <dbReference type="SAM" id="MobiDB-lite"/>
    </source>
</evidence>
<sequence>MELSCGCKECGCHCNSCFNNNSLHLHQEIEELKKKLMESENHVMQMDTNVILQANKYPNGEYFALKEEISHWQEKYERLYDSHKKLQKVNQGLEDKLLKIVDKYETEKSSLTKDMAEVTTRLVDARVSISELEEENERYRSDCSLAVQLLQCKPSNFVSHRVDSLPADLQQKVKHHLNQKRRDLTLNQNNNTSPVAEVRTIRVPIPTFPPTAMVYSVNQSKVDRFIETEDNLNSRSNDLVSAAVMAKVLEERAKERSAKKHQMCLCRSVRSDHVSSEKGTQTHFYQNLDPAATWNQMSSISAINSRTQSESSNSSYDQTSVHCWSRTGSTSTSSSTETQI</sequence>
<keyword evidence="2" id="KW-0597">Phosphoprotein</keyword>
<organism evidence="6 7">
    <name type="scientific">Strigamia maritima</name>
    <name type="common">European centipede</name>
    <name type="synonym">Geophilus maritimus</name>
    <dbReference type="NCBI Taxonomy" id="126957"/>
    <lineage>
        <taxon>Eukaryota</taxon>
        <taxon>Metazoa</taxon>
        <taxon>Ecdysozoa</taxon>
        <taxon>Arthropoda</taxon>
        <taxon>Myriapoda</taxon>
        <taxon>Chilopoda</taxon>
        <taxon>Pleurostigmophora</taxon>
        <taxon>Geophilomorpha</taxon>
        <taxon>Linotaeniidae</taxon>
        <taxon>Strigamia</taxon>
    </lineage>
</organism>
<dbReference type="PANTHER" id="PTHR28664:SF4">
    <property type="entry name" value="TIGHT JUNCTION-ASSOCIATED PROTEIN 1"/>
    <property type="match status" value="1"/>
</dbReference>
<dbReference type="eggNOG" id="ENOG502QRZ1">
    <property type="taxonomic scope" value="Eukaryota"/>
</dbReference>
<evidence type="ECO:0000313" key="6">
    <source>
        <dbReference type="EnsemblMetazoa" id="SMAR002217-PA"/>
    </source>
</evidence>
<accession>T1IMK8</accession>
<reference evidence="7" key="1">
    <citation type="submission" date="2011-05" db="EMBL/GenBank/DDBJ databases">
        <authorList>
            <person name="Richards S.R."/>
            <person name="Qu J."/>
            <person name="Jiang H."/>
            <person name="Jhangiani S.N."/>
            <person name="Agravi P."/>
            <person name="Goodspeed R."/>
            <person name="Gross S."/>
            <person name="Mandapat C."/>
            <person name="Jackson L."/>
            <person name="Mathew T."/>
            <person name="Pu L."/>
            <person name="Thornton R."/>
            <person name="Saada N."/>
            <person name="Wilczek-Boney K.B."/>
            <person name="Lee S."/>
            <person name="Kovar C."/>
            <person name="Wu Y."/>
            <person name="Scherer S.E."/>
            <person name="Worley K.C."/>
            <person name="Muzny D.M."/>
            <person name="Gibbs R."/>
        </authorList>
    </citation>
    <scope>NUCLEOTIDE SEQUENCE</scope>
    <source>
        <strain evidence="7">Brora</strain>
    </source>
</reference>
<dbReference type="HOGENOM" id="CLU_069904_0_0_1"/>
<dbReference type="PANTHER" id="PTHR28664">
    <property type="entry name" value="TIGHT JUNCTION-ASSOCIATED PROTEIN 1"/>
    <property type="match status" value="1"/>
</dbReference>
<evidence type="ECO:0000256" key="4">
    <source>
        <dbReference type="SAM" id="Coils"/>
    </source>
</evidence>
<evidence type="ECO:0000256" key="3">
    <source>
        <dbReference type="ARBA" id="ARBA00023136"/>
    </source>
</evidence>
<dbReference type="OMA" id="NDCNIAI"/>
<dbReference type="AlphaFoldDB" id="T1IMK8"/>
<evidence type="ECO:0008006" key="8">
    <source>
        <dbReference type="Google" id="ProtNLM"/>
    </source>
</evidence>
<protein>
    <recommendedName>
        <fullName evidence="8">Tight junction-associated protein 1</fullName>
    </recommendedName>
</protein>
<dbReference type="EnsemblMetazoa" id="SMAR002217-RA">
    <property type="protein sequence ID" value="SMAR002217-PA"/>
    <property type="gene ID" value="SMAR002217"/>
</dbReference>
<keyword evidence="3" id="KW-0472">Membrane</keyword>
<dbReference type="EMBL" id="JH431071">
    <property type="status" value="NOT_ANNOTATED_CDS"/>
    <property type="molecule type" value="Genomic_DNA"/>
</dbReference>
<dbReference type="GO" id="GO:0016020">
    <property type="term" value="C:membrane"/>
    <property type="evidence" value="ECO:0007669"/>
    <property type="project" value="UniProtKB-SubCell"/>
</dbReference>
<name>T1IMK8_STRMM</name>
<feature type="compositionally biased region" description="Low complexity" evidence="5">
    <location>
        <begin position="305"/>
        <end position="315"/>
    </location>
</feature>
<dbReference type="PhylomeDB" id="T1IMK8"/>
<proteinExistence type="predicted"/>
<evidence type="ECO:0000256" key="1">
    <source>
        <dbReference type="ARBA" id="ARBA00004170"/>
    </source>
</evidence>